<evidence type="ECO:0000256" key="2">
    <source>
        <dbReference type="ARBA" id="ARBA00022649"/>
    </source>
</evidence>
<dbReference type="Pfam" id="PF05016">
    <property type="entry name" value="ParE_toxin"/>
    <property type="match status" value="1"/>
</dbReference>
<dbReference type="PANTHER" id="PTHR33755:SF9">
    <property type="entry name" value="TOXIN PARE1"/>
    <property type="match status" value="1"/>
</dbReference>
<evidence type="ECO:0008006" key="4">
    <source>
        <dbReference type="Google" id="ProtNLM"/>
    </source>
</evidence>
<dbReference type="InterPro" id="IPR051803">
    <property type="entry name" value="TA_system_RelE-like_toxin"/>
</dbReference>
<dbReference type="AlphaFoldDB" id="A0A3B0Z2J8"/>
<evidence type="ECO:0000256" key="1">
    <source>
        <dbReference type="ARBA" id="ARBA00006226"/>
    </source>
</evidence>
<dbReference type="InterPro" id="IPR007712">
    <property type="entry name" value="RelE/ParE_toxin"/>
</dbReference>
<name>A0A3B0Z2J8_9ZZZZ</name>
<sequence>MHKLLIRPLARNDIKNIWRYTYKNWGEQQADNYTELLDLAIHEVLENPEMGISIEHIRKGYRLYHFKHHFVIYHLTSTVIDIVRVLGESMNIEHHLLK</sequence>
<dbReference type="Gene3D" id="3.30.2310.20">
    <property type="entry name" value="RelE-like"/>
    <property type="match status" value="1"/>
</dbReference>
<protein>
    <recommendedName>
        <fullName evidence="4">Toxin</fullName>
    </recommendedName>
</protein>
<gene>
    <name evidence="3" type="ORF">MNBD_GAMMA13-1947</name>
</gene>
<dbReference type="InterPro" id="IPR028344">
    <property type="entry name" value="ParE1/4"/>
</dbReference>
<dbReference type="EMBL" id="UOFK01000273">
    <property type="protein sequence ID" value="VAW81692.1"/>
    <property type="molecule type" value="Genomic_DNA"/>
</dbReference>
<organism evidence="3">
    <name type="scientific">hydrothermal vent metagenome</name>
    <dbReference type="NCBI Taxonomy" id="652676"/>
    <lineage>
        <taxon>unclassified sequences</taxon>
        <taxon>metagenomes</taxon>
        <taxon>ecological metagenomes</taxon>
    </lineage>
</organism>
<dbReference type="PANTHER" id="PTHR33755">
    <property type="entry name" value="TOXIN PARE1-RELATED"/>
    <property type="match status" value="1"/>
</dbReference>
<comment type="similarity">
    <text evidence="1">Belongs to the RelE toxin family.</text>
</comment>
<proteinExistence type="inferred from homology"/>
<dbReference type="PIRSF" id="PIRSF029218">
    <property type="entry name" value="ParE"/>
    <property type="match status" value="1"/>
</dbReference>
<dbReference type="InterPro" id="IPR035093">
    <property type="entry name" value="RelE/ParE_toxin_dom_sf"/>
</dbReference>
<accession>A0A3B0Z2J8</accession>
<reference evidence="3" key="1">
    <citation type="submission" date="2018-06" db="EMBL/GenBank/DDBJ databases">
        <authorList>
            <person name="Zhirakovskaya E."/>
        </authorList>
    </citation>
    <scope>NUCLEOTIDE SEQUENCE</scope>
</reference>
<keyword evidence="2" id="KW-1277">Toxin-antitoxin system</keyword>
<evidence type="ECO:0000313" key="3">
    <source>
        <dbReference type="EMBL" id="VAW81692.1"/>
    </source>
</evidence>